<dbReference type="Proteomes" id="UP000194151">
    <property type="component" value="Chromosome"/>
</dbReference>
<dbReference type="Pfam" id="PF06906">
    <property type="entry name" value="DUF1272"/>
    <property type="match status" value="1"/>
</dbReference>
<proteinExistence type="predicted"/>
<name>A0A1W6YPM3_9BORD</name>
<protein>
    <recommendedName>
        <fullName evidence="3">DUF1272 domain-containing protein</fullName>
    </recommendedName>
</protein>
<dbReference type="OrthoDB" id="9808883at2"/>
<dbReference type="RefSeq" id="WP_086066304.1">
    <property type="nucleotide sequence ID" value="NZ_CP021108.1"/>
</dbReference>
<reference evidence="1 2" key="1">
    <citation type="submission" date="2017-05" db="EMBL/GenBank/DDBJ databases">
        <title>Complete and WGS of Bordetella genogroups.</title>
        <authorList>
            <person name="Spilker T."/>
            <person name="LiPuma J."/>
        </authorList>
    </citation>
    <scope>NUCLEOTIDE SEQUENCE [LARGE SCALE GENOMIC DNA]</scope>
    <source>
        <strain evidence="1 2">AU19157</strain>
    </source>
</reference>
<dbReference type="STRING" id="1416806.CAL12_20500"/>
<dbReference type="AlphaFoldDB" id="A0A1W6YPM3"/>
<evidence type="ECO:0000313" key="1">
    <source>
        <dbReference type="EMBL" id="ARP82961.1"/>
    </source>
</evidence>
<dbReference type="EMBL" id="CP021108">
    <property type="protein sequence ID" value="ARP82961.1"/>
    <property type="molecule type" value="Genomic_DNA"/>
</dbReference>
<sequence>MLDLRPNCECCGKDLPPSALDALICSFECTFCQHCSVTKLHGYCPNCSGDLKRRPTRSDEMLKKFPASIKRIVKPDACEQAESGD</sequence>
<dbReference type="InterPro" id="IPR010696">
    <property type="entry name" value="DUF1272"/>
</dbReference>
<gene>
    <name evidence="1" type="ORF">CAL12_20500</name>
</gene>
<dbReference type="KEGG" id="bgv:CAL12_20500"/>
<evidence type="ECO:0008006" key="3">
    <source>
        <dbReference type="Google" id="ProtNLM"/>
    </source>
</evidence>
<organism evidence="1 2">
    <name type="scientific">Bordetella genomosp. 8</name>
    <dbReference type="NCBI Taxonomy" id="1416806"/>
    <lineage>
        <taxon>Bacteria</taxon>
        <taxon>Pseudomonadati</taxon>
        <taxon>Pseudomonadota</taxon>
        <taxon>Betaproteobacteria</taxon>
        <taxon>Burkholderiales</taxon>
        <taxon>Alcaligenaceae</taxon>
        <taxon>Bordetella</taxon>
    </lineage>
</organism>
<accession>A0A1W6YPM3</accession>
<keyword evidence="2" id="KW-1185">Reference proteome</keyword>
<evidence type="ECO:0000313" key="2">
    <source>
        <dbReference type="Proteomes" id="UP000194151"/>
    </source>
</evidence>